<evidence type="ECO:0000313" key="4">
    <source>
        <dbReference type="EMBL" id="QGP91051.1"/>
    </source>
</evidence>
<dbReference type="Gene3D" id="3.40.190.10">
    <property type="entry name" value="Periplasmic binding protein-like II"/>
    <property type="match status" value="2"/>
</dbReference>
<dbReference type="InterPro" id="IPR050490">
    <property type="entry name" value="Bact_solute-bd_prot1"/>
</dbReference>
<keyword evidence="2" id="KW-0813">Transport</keyword>
<keyword evidence="5" id="KW-1185">Reference proteome</keyword>
<dbReference type="PANTHER" id="PTHR43649:SF29">
    <property type="entry name" value="OSMOPROTECTIVE COMPOUNDS-BINDING PROTEIN GGTB"/>
    <property type="match status" value="1"/>
</dbReference>
<sequence length="421" mass="46394">MKKRIAVALSMFIIASLILAGCGGAKNSSEGQKAAGQEKVTIRFAHWRGEDLEAFNKIIQQFQKENPNIVVNQSVETSEQYRTKIQAELQGGEGPDIFATMPGSDFAALSSANAYVDLSGSSFLGNFNPELLKPGQINGKQYAIPYQLVYNIPVYNKDIFQKYNLEPPKDWQGFLALCQKLKDNGITPIILDSEIGFGQFINPMLMNNMPSGDTLSKVQKGEAKLTDPWFVTTLKQFKELNDKGYFQKDVLGTKKAGAAALFAQGKGAMLAQGSYMMATIKQQNPNIHQGLLAPITVPADQMKYEGIHTATFMLGINSKSKNIEAAKKFLEYLFRPDIASQYANATGQLLTVNNVKYDSPELTEQSKWLSKKTLFQPRYMITVREVETAVTNAIADVLSGMSPEDAAAKAQKAVDMVVKKQ</sequence>
<evidence type="ECO:0000256" key="3">
    <source>
        <dbReference type="SAM" id="SignalP"/>
    </source>
</evidence>
<keyword evidence="3" id="KW-0732">Signal</keyword>
<evidence type="ECO:0000256" key="1">
    <source>
        <dbReference type="ARBA" id="ARBA00008520"/>
    </source>
</evidence>
<dbReference type="RefSeq" id="WP_156271479.1">
    <property type="nucleotide sequence ID" value="NZ_CP046244.1"/>
</dbReference>
<dbReference type="AlphaFoldDB" id="A0A6I5ZN63"/>
<accession>A0A6I5ZN63</accession>
<evidence type="ECO:0000256" key="2">
    <source>
        <dbReference type="ARBA" id="ARBA00022448"/>
    </source>
</evidence>
<evidence type="ECO:0000313" key="5">
    <source>
        <dbReference type="Proteomes" id="UP000425916"/>
    </source>
</evidence>
<comment type="similarity">
    <text evidence="1">Belongs to the bacterial solute-binding protein 1 family.</text>
</comment>
<protein>
    <submittedName>
        <fullName evidence="4">Multiple sugar-binding protein</fullName>
    </submittedName>
</protein>
<dbReference type="Pfam" id="PF01547">
    <property type="entry name" value="SBP_bac_1"/>
    <property type="match status" value="1"/>
</dbReference>
<feature type="chain" id="PRO_5039605507" evidence="3">
    <location>
        <begin position="21"/>
        <end position="421"/>
    </location>
</feature>
<name>A0A6I5ZN63_9FIRM</name>
<dbReference type="PROSITE" id="PS51257">
    <property type="entry name" value="PROKAR_LIPOPROTEIN"/>
    <property type="match status" value="1"/>
</dbReference>
<gene>
    <name evidence="4" type="primary">msmE</name>
    <name evidence="4" type="ORF">MGLY_03750</name>
</gene>
<dbReference type="EMBL" id="CP046244">
    <property type="protein sequence ID" value="QGP91051.1"/>
    <property type="molecule type" value="Genomic_DNA"/>
</dbReference>
<dbReference type="SUPFAM" id="SSF53850">
    <property type="entry name" value="Periplasmic binding protein-like II"/>
    <property type="match status" value="1"/>
</dbReference>
<dbReference type="InterPro" id="IPR006059">
    <property type="entry name" value="SBP"/>
</dbReference>
<dbReference type="OrthoDB" id="9766758at2"/>
<dbReference type="PANTHER" id="PTHR43649">
    <property type="entry name" value="ARABINOSE-BINDING PROTEIN-RELATED"/>
    <property type="match status" value="1"/>
</dbReference>
<dbReference type="Proteomes" id="UP000425916">
    <property type="component" value="Chromosome"/>
</dbReference>
<proteinExistence type="inferred from homology"/>
<feature type="signal peptide" evidence="3">
    <location>
        <begin position="1"/>
        <end position="20"/>
    </location>
</feature>
<organism evidence="4 5">
    <name type="scientific">Neomoorella glycerini</name>
    <dbReference type="NCBI Taxonomy" id="55779"/>
    <lineage>
        <taxon>Bacteria</taxon>
        <taxon>Bacillati</taxon>
        <taxon>Bacillota</taxon>
        <taxon>Clostridia</taxon>
        <taxon>Neomoorellales</taxon>
        <taxon>Neomoorellaceae</taxon>
        <taxon>Neomoorella</taxon>
    </lineage>
</organism>
<reference evidence="4 5" key="1">
    <citation type="submission" date="2019-11" db="EMBL/GenBank/DDBJ databases">
        <title>Genome sequence of Moorella glycerini DSM11254.</title>
        <authorList>
            <person name="Poehlein A."/>
            <person name="Boeer T."/>
            <person name="Daniel R."/>
        </authorList>
    </citation>
    <scope>NUCLEOTIDE SEQUENCE [LARGE SCALE GENOMIC DNA]</scope>
    <source>
        <strain evidence="4 5">DSM 11254</strain>
    </source>
</reference>